<dbReference type="EMBL" id="CP012333">
    <property type="protein sequence ID" value="AKV00116.1"/>
    <property type="molecule type" value="Genomic_DNA"/>
</dbReference>
<evidence type="ECO:0008006" key="4">
    <source>
        <dbReference type="Google" id="ProtNLM"/>
    </source>
</evidence>
<evidence type="ECO:0000256" key="1">
    <source>
        <dbReference type="SAM" id="SignalP"/>
    </source>
</evidence>
<organism evidence="2 3">
    <name type="scientific">Labilithrix luteola</name>
    <dbReference type="NCBI Taxonomy" id="1391654"/>
    <lineage>
        <taxon>Bacteria</taxon>
        <taxon>Pseudomonadati</taxon>
        <taxon>Myxococcota</taxon>
        <taxon>Polyangia</taxon>
        <taxon>Polyangiales</taxon>
        <taxon>Labilitrichaceae</taxon>
        <taxon>Labilithrix</taxon>
    </lineage>
</organism>
<protein>
    <recommendedName>
        <fullName evidence="4">DUF2846 domain-containing protein</fullName>
    </recommendedName>
</protein>
<evidence type="ECO:0000313" key="3">
    <source>
        <dbReference type="Proteomes" id="UP000064967"/>
    </source>
</evidence>
<dbReference type="Proteomes" id="UP000064967">
    <property type="component" value="Chromosome"/>
</dbReference>
<dbReference type="PROSITE" id="PS51257">
    <property type="entry name" value="PROKAR_LIPOPROTEIN"/>
    <property type="match status" value="1"/>
</dbReference>
<evidence type="ECO:0000313" key="2">
    <source>
        <dbReference type="EMBL" id="AKV00116.1"/>
    </source>
</evidence>
<proteinExistence type="predicted"/>
<name>A0A0K1Q2S5_9BACT</name>
<sequence>MRSLLAFACVALGAGCIPPQAQPTRARSTLPIELTAVPDDVARVCVMRPDSTASDVQMVIRDNGRFVGATRGGTYFCYLARPGEHEITSVDHDLGTVYLEAHAGTRYWLYEEVMWLGGNLHAHLDRVDEPTALEQLESCEMRGAILTPGREDEPDVLPIVSKLGK</sequence>
<accession>A0A0K1Q2S5</accession>
<dbReference type="KEGG" id="llu:AKJ09_06779"/>
<dbReference type="AlphaFoldDB" id="A0A0K1Q2S5"/>
<keyword evidence="3" id="KW-1185">Reference proteome</keyword>
<dbReference type="RefSeq" id="WP_205633846.1">
    <property type="nucleotide sequence ID" value="NZ_CP012333.1"/>
</dbReference>
<gene>
    <name evidence="2" type="ORF">AKJ09_06779</name>
</gene>
<feature type="signal peptide" evidence="1">
    <location>
        <begin position="1"/>
        <end position="21"/>
    </location>
</feature>
<keyword evidence="1" id="KW-0732">Signal</keyword>
<reference evidence="2 3" key="1">
    <citation type="submission" date="2015-08" db="EMBL/GenBank/DDBJ databases">
        <authorList>
            <person name="Babu N.S."/>
            <person name="Beckwith C.J."/>
            <person name="Beseler K.G."/>
            <person name="Brison A."/>
            <person name="Carone J.V."/>
            <person name="Caskin T.P."/>
            <person name="Diamond M."/>
            <person name="Durham M.E."/>
            <person name="Foxe J.M."/>
            <person name="Go M."/>
            <person name="Henderson B.A."/>
            <person name="Jones I.B."/>
            <person name="McGettigan J.A."/>
            <person name="Micheletti S.J."/>
            <person name="Nasrallah M.E."/>
            <person name="Ortiz D."/>
            <person name="Piller C.R."/>
            <person name="Privatt S.R."/>
            <person name="Schneider S.L."/>
            <person name="Sharp S."/>
            <person name="Smith T.C."/>
            <person name="Stanton J.D."/>
            <person name="Ullery H.E."/>
            <person name="Wilson R.J."/>
            <person name="Serrano M.G."/>
            <person name="Buck G."/>
            <person name="Lee V."/>
            <person name="Wang Y."/>
            <person name="Carvalho R."/>
            <person name="Voegtly L."/>
            <person name="Shi R."/>
            <person name="Duckworth R."/>
            <person name="Johnson A."/>
            <person name="Loviza R."/>
            <person name="Walstead R."/>
            <person name="Shah Z."/>
            <person name="Kiflezghi M."/>
            <person name="Wade K."/>
            <person name="Ball S.L."/>
            <person name="Bradley K.W."/>
            <person name="Asai D.J."/>
            <person name="Bowman C.A."/>
            <person name="Russell D.A."/>
            <person name="Pope W.H."/>
            <person name="Jacobs-Sera D."/>
            <person name="Hendrix R.W."/>
            <person name="Hatfull G.F."/>
        </authorList>
    </citation>
    <scope>NUCLEOTIDE SEQUENCE [LARGE SCALE GENOMIC DNA]</scope>
    <source>
        <strain evidence="2 3">DSM 27648</strain>
    </source>
</reference>
<feature type="chain" id="PRO_5005466716" description="DUF2846 domain-containing protein" evidence="1">
    <location>
        <begin position="22"/>
        <end position="165"/>
    </location>
</feature>